<dbReference type="Proteomes" id="UP000245890">
    <property type="component" value="Unassembled WGS sequence"/>
</dbReference>
<dbReference type="Gene3D" id="3.30.870.10">
    <property type="entry name" value="Endonuclease Chain A"/>
    <property type="match status" value="1"/>
</dbReference>
<feature type="compositionally biased region" description="Basic and acidic residues" evidence="1">
    <location>
        <begin position="477"/>
        <end position="489"/>
    </location>
</feature>
<dbReference type="AlphaFoldDB" id="A0A2U0S9A9"/>
<reference evidence="2 3" key="1">
    <citation type="submission" date="2018-05" db="EMBL/GenBank/DDBJ databases">
        <title>Description of Sphingomonas pokkalii sp nov, isolated from the rhizosphere of saline tolerant pokkali rice and its draft genome analysis.</title>
        <authorList>
            <person name="Menon R."/>
            <person name="Kumari S."/>
            <person name="Rameshkumar N."/>
        </authorList>
    </citation>
    <scope>NUCLEOTIDE SEQUENCE [LARGE SCALE GENOMIC DNA]</scope>
    <source>
        <strain evidence="2 3">L3B27</strain>
    </source>
</reference>
<dbReference type="SUPFAM" id="SSF56024">
    <property type="entry name" value="Phospholipase D/nuclease"/>
    <property type="match status" value="1"/>
</dbReference>
<dbReference type="CDD" id="cd09117">
    <property type="entry name" value="PLDc_Bfil_DEXD_like"/>
    <property type="match status" value="1"/>
</dbReference>
<protein>
    <recommendedName>
        <fullName evidence="4">PLD phosphodiesterase domain-containing protein</fullName>
    </recommendedName>
</protein>
<comment type="caution">
    <text evidence="2">The sequence shown here is derived from an EMBL/GenBank/DDBJ whole genome shotgun (WGS) entry which is preliminary data.</text>
</comment>
<feature type="region of interest" description="Disordered" evidence="1">
    <location>
        <begin position="475"/>
        <end position="518"/>
    </location>
</feature>
<evidence type="ECO:0000313" key="3">
    <source>
        <dbReference type="Proteomes" id="UP000245890"/>
    </source>
</evidence>
<gene>
    <name evidence="2" type="ORF">DD559_19420</name>
</gene>
<evidence type="ECO:0008006" key="4">
    <source>
        <dbReference type="Google" id="ProtNLM"/>
    </source>
</evidence>
<dbReference type="RefSeq" id="WP_116471051.1">
    <property type="nucleotide sequence ID" value="NZ_QENQ01000011.1"/>
</dbReference>
<organism evidence="2 3">
    <name type="scientific">Sphingomonas pokkalii</name>
    <dbReference type="NCBI Taxonomy" id="2175090"/>
    <lineage>
        <taxon>Bacteria</taxon>
        <taxon>Pseudomonadati</taxon>
        <taxon>Pseudomonadota</taxon>
        <taxon>Alphaproteobacteria</taxon>
        <taxon>Sphingomonadales</taxon>
        <taxon>Sphingomonadaceae</taxon>
        <taxon>Sphingomonas</taxon>
    </lineage>
</organism>
<sequence>MNSFSALDLIGAYGWRRATFTTYSLSASFAEAVLVEALMRQGVSEITVLTDPVGYRMALRERGAVRIGREYIVHPVAVRDGCFHPKVMVLEAADAVHATVGSGNMTFGGWSANLECIEHVYADGRAVALSDLGRFFTALADSAACEHDARDHCRSLGGRLATAASGGTDDGRLRILSTLDGPIAGRIVAAASDLGGARSLTMASPYWERGAVEALARDLGLEAVAAHVPPCRVPAPRGMDWPRGSPAVRPVEVEVLAADGVSRRGLHAKVFEVGCAAGRIVVSGSANATAAGLSRGGEAMRNVEVCALRVDLAQGGRWKSVPAKAPPQPAAFLEDEEDDADRGVLTAEHADGGILGRIITRWRSASAAATMEVNRRPVNLGPVRIEAGRFFIPVELVDHEDLDLEGRVQLLLVGDGEEAEGFVAAPDFAAIKGRAGKSLASMLAIMKNMQTPEDVLAVMEFFRKNPDALRTRTGFHARMDGTRHERTDPLVDPDLVGRGGDAGESSGDGEAGTGGKGSSEQAWQKFVARLLQSFARAGSVTEDEEDEGDRTEKARRMRAARAMDKIGVRFPQFFNQFVDRIQTDFELVNVIRMTHFVCVTTSHPSTDALVARLVTVAGRMDMGKAARDTVAWCLGYLTAGSLLDAAEARARMMTAGIDPDREPDPEFALPGFAELMAPEADMASVLAAIRATRTVHDDVRTLEAALLEGRKPDGLSALPLHEGWEELRRQCAAPGRRRVHFVDRPVAACPACNITLLPYLKSELARKGVCESRCHGFILARNP</sequence>
<name>A0A2U0S9A9_9SPHN</name>
<evidence type="ECO:0000313" key="2">
    <source>
        <dbReference type="EMBL" id="PVX27909.1"/>
    </source>
</evidence>
<dbReference type="EMBL" id="QENQ01000011">
    <property type="protein sequence ID" value="PVX27909.1"/>
    <property type="molecule type" value="Genomic_DNA"/>
</dbReference>
<evidence type="ECO:0000256" key="1">
    <source>
        <dbReference type="SAM" id="MobiDB-lite"/>
    </source>
</evidence>
<accession>A0A2U0S9A9</accession>
<keyword evidence="3" id="KW-1185">Reference proteome</keyword>
<dbReference type="OrthoDB" id="8351115at2"/>
<proteinExistence type="predicted"/>